<reference evidence="1 2" key="1">
    <citation type="submission" date="2019-03" db="EMBL/GenBank/DDBJ databases">
        <title>Genomic Encyclopedia of Type Strains, Phase IV (KMG-IV): sequencing the most valuable type-strain genomes for metagenomic binning, comparative biology and taxonomic classification.</title>
        <authorList>
            <person name="Goeker M."/>
        </authorList>
    </citation>
    <scope>NUCLEOTIDE SEQUENCE [LARGE SCALE GENOMIC DNA]</scope>
    <source>
        <strain evidence="1 2">DSM 25964</strain>
    </source>
</reference>
<protein>
    <submittedName>
        <fullName evidence="1">Ornithine cyclodeaminase</fullName>
    </submittedName>
</protein>
<dbReference type="AlphaFoldDB" id="A0A4R8LYX9"/>
<dbReference type="Pfam" id="PF02423">
    <property type="entry name" value="OCD_Mu_crystall"/>
    <property type="match status" value="1"/>
</dbReference>
<dbReference type="Gene3D" id="3.40.50.720">
    <property type="entry name" value="NAD(P)-binding Rossmann-like Domain"/>
    <property type="match status" value="1"/>
</dbReference>
<dbReference type="Gene3D" id="3.30.1780.10">
    <property type="entry name" value="ornithine cyclodeaminase, domain 1"/>
    <property type="match status" value="1"/>
</dbReference>
<evidence type="ECO:0000313" key="1">
    <source>
        <dbReference type="EMBL" id="TDY52590.1"/>
    </source>
</evidence>
<dbReference type="RefSeq" id="WP_133959227.1">
    <property type="nucleotide sequence ID" value="NZ_SORI01000036.1"/>
</dbReference>
<dbReference type="PANTHER" id="PTHR13812:SF19">
    <property type="entry name" value="KETIMINE REDUCTASE MU-CRYSTALLIN"/>
    <property type="match status" value="1"/>
</dbReference>
<dbReference type="InterPro" id="IPR036291">
    <property type="entry name" value="NAD(P)-bd_dom_sf"/>
</dbReference>
<gene>
    <name evidence="1" type="ORF">C8D99_1367</name>
</gene>
<name>A0A4R8LYX9_9BACT</name>
<dbReference type="OrthoDB" id="9792005at2"/>
<keyword evidence="2" id="KW-1185">Reference proteome</keyword>
<dbReference type="EMBL" id="SORI01000036">
    <property type="protein sequence ID" value="TDY52590.1"/>
    <property type="molecule type" value="Genomic_DNA"/>
</dbReference>
<dbReference type="SUPFAM" id="SSF51735">
    <property type="entry name" value="NAD(P)-binding Rossmann-fold domains"/>
    <property type="match status" value="1"/>
</dbReference>
<proteinExistence type="predicted"/>
<accession>A0A4R8LYX9</accession>
<dbReference type="InterPro" id="IPR003462">
    <property type="entry name" value="ODC_Mu_crystall"/>
</dbReference>
<dbReference type="PANTHER" id="PTHR13812">
    <property type="entry name" value="KETIMINE REDUCTASE MU-CRYSTALLIN"/>
    <property type="match status" value="1"/>
</dbReference>
<dbReference type="Proteomes" id="UP000295066">
    <property type="component" value="Unassembled WGS sequence"/>
</dbReference>
<sequence length="325" mass="34845">MFLMNSGHMLSCFSFPGLMDAAEEAMKAAGREKDGSITVPLRTAVNRGKNSLLLMPCLADDLWGLKALTIFPDNPVRSRPFLNGLVLLFDGADGTPLALFDGRTLTALRTGSVGGAAVRALAGKDVRSLGLAGAGVQGYWQVRFACEARSFSEVRIYDAVPESAERTAERLGKDLPEISVLPCRDAAELALASDVIITATTAKQPVFPDDRRLFSGGKCIIGIGSYTPEIREYPDALFAEAEQVYVDTEHALSETGDLINPLSRGVFSKEIIRPLSDLLLAGKKETAGTGTVFFKSVGLSVFDLYAAKTLLERGKMTGNGIDFDL</sequence>
<dbReference type="PIRSF" id="PIRSF001439">
    <property type="entry name" value="CryM"/>
    <property type="match status" value="1"/>
</dbReference>
<dbReference type="GO" id="GO:0005737">
    <property type="term" value="C:cytoplasm"/>
    <property type="evidence" value="ECO:0007669"/>
    <property type="project" value="TreeGrafter"/>
</dbReference>
<evidence type="ECO:0000313" key="2">
    <source>
        <dbReference type="Proteomes" id="UP000295066"/>
    </source>
</evidence>
<organism evidence="1 2">
    <name type="scientific">Aminivibrio pyruvatiphilus</name>
    <dbReference type="NCBI Taxonomy" id="1005740"/>
    <lineage>
        <taxon>Bacteria</taxon>
        <taxon>Thermotogati</taxon>
        <taxon>Synergistota</taxon>
        <taxon>Synergistia</taxon>
        <taxon>Synergistales</taxon>
        <taxon>Aminobacteriaceae</taxon>
        <taxon>Aminivibrio</taxon>
    </lineage>
</organism>
<dbReference type="InterPro" id="IPR023401">
    <property type="entry name" value="ODC_N"/>
</dbReference>
<comment type="caution">
    <text evidence="1">The sequence shown here is derived from an EMBL/GenBank/DDBJ whole genome shotgun (WGS) entry which is preliminary data.</text>
</comment>